<gene>
    <name evidence="1" type="ORF">LY89DRAFT_735100</name>
</gene>
<reference evidence="1 2" key="1">
    <citation type="submission" date="2015-10" db="EMBL/GenBank/DDBJ databases">
        <title>Full genome of DAOMC 229536 Phialocephala scopiformis, a fungal endophyte of spruce producing the potent anti-insectan compound rugulosin.</title>
        <authorList>
            <consortium name="DOE Joint Genome Institute"/>
            <person name="Walker A.K."/>
            <person name="Frasz S.L."/>
            <person name="Seifert K.A."/>
            <person name="Miller J.D."/>
            <person name="Mondo S.J."/>
            <person name="Labutti K."/>
            <person name="Lipzen A."/>
            <person name="Dockter R."/>
            <person name="Kennedy M."/>
            <person name="Grigoriev I.V."/>
            <person name="Spatafora J.W."/>
        </authorList>
    </citation>
    <scope>NUCLEOTIDE SEQUENCE [LARGE SCALE GENOMIC DNA]</scope>
    <source>
        <strain evidence="1 2">CBS 120377</strain>
    </source>
</reference>
<accession>A0A194X707</accession>
<evidence type="ECO:0000313" key="1">
    <source>
        <dbReference type="EMBL" id="KUJ15958.1"/>
    </source>
</evidence>
<sequence length="84" mass="10011">MATVEFENVLDPQYSRYINLREELEAYLTEKYGEGIDFKVFHESDRWSFVTPQKLTKKEVKTLTSDIMTKREKKEKEKQNEASS</sequence>
<dbReference type="GeneID" id="28829702"/>
<evidence type="ECO:0000313" key="2">
    <source>
        <dbReference type="Proteomes" id="UP000070700"/>
    </source>
</evidence>
<dbReference type="AlphaFoldDB" id="A0A194X707"/>
<dbReference type="OrthoDB" id="4460827at2759"/>
<dbReference type="KEGG" id="psco:LY89DRAFT_735100"/>
<dbReference type="EMBL" id="KQ947417">
    <property type="protein sequence ID" value="KUJ15958.1"/>
    <property type="molecule type" value="Genomic_DNA"/>
</dbReference>
<name>A0A194X707_MOLSC</name>
<dbReference type="Proteomes" id="UP000070700">
    <property type="component" value="Unassembled WGS sequence"/>
</dbReference>
<proteinExistence type="predicted"/>
<dbReference type="RefSeq" id="XP_018070313.1">
    <property type="nucleotide sequence ID" value="XM_018219976.1"/>
</dbReference>
<protein>
    <submittedName>
        <fullName evidence="1">Uncharacterized protein</fullName>
    </submittedName>
</protein>
<organism evidence="1 2">
    <name type="scientific">Mollisia scopiformis</name>
    <name type="common">Conifer needle endophyte fungus</name>
    <name type="synonym">Phialocephala scopiformis</name>
    <dbReference type="NCBI Taxonomy" id="149040"/>
    <lineage>
        <taxon>Eukaryota</taxon>
        <taxon>Fungi</taxon>
        <taxon>Dikarya</taxon>
        <taxon>Ascomycota</taxon>
        <taxon>Pezizomycotina</taxon>
        <taxon>Leotiomycetes</taxon>
        <taxon>Helotiales</taxon>
        <taxon>Mollisiaceae</taxon>
        <taxon>Mollisia</taxon>
    </lineage>
</organism>
<dbReference type="InParanoid" id="A0A194X707"/>
<keyword evidence="2" id="KW-1185">Reference proteome</keyword>